<keyword evidence="1" id="KW-0488">Methylation</keyword>
<dbReference type="Pfam" id="PF16732">
    <property type="entry name" value="ComP_DUS"/>
    <property type="match status" value="1"/>
</dbReference>
<dbReference type="GO" id="GO:0015627">
    <property type="term" value="C:type II protein secretion system complex"/>
    <property type="evidence" value="ECO:0007669"/>
    <property type="project" value="InterPro"/>
</dbReference>
<evidence type="ECO:0000256" key="1">
    <source>
        <dbReference type="ARBA" id="ARBA00022481"/>
    </source>
</evidence>
<comment type="caution">
    <text evidence="2">The sequence shown here is derived from an EMBL/GenBank/DDBJ whole genome shotgun (WGS) entry which is preliminary data.</text>
</comment>
<dbReference type="InterPro" id="IPR031982">
    <property type="entry name" value="PilE-like"/>
</dbReference>
<dbReference type="Gene3D" id="3.30.700.10">
    <property type="entry name" value="Glycoprotein, Type 4 Pilin"/>
    <property type="match status" value="1"/>
</dbReference>
<dbReference type="GO" id="GO:0043683">
    <property type="term" value="P:type IV pilus assembly"/>
    <property type="evidence" value="ECO:0007669"/>
    <property type="project" value="InterPro"/>
</dbReference>
<dbReference type="InterPro" id="IPR000983">
    <property type="entry name" value="Bac_GSPG_pilin"/>
</dbReference>
<proteinExistence type="predicted"/>
<accession>A0A1A9RJG4</accession>
<dbReference type="Proteomes" id="UP000077589">
    <property type="component" value="Unassembled WGS sequence"/>
</dbReference>
<protein>
    <submittedName>
        <fullName evidence="2">Pilus assembly protein PilE</fullName>
    </submittedName>
</protein>
<gene>
    <name evidence="2" type="ORF">A7P90_07125</name>
</gene>
<evidence type="ECO:0000313" key="3">
    <source>
        <dbReference type="Proteomes" id="UP000077589"/>
    </source>
</evidence>
<dbReference type="Pfam" id="PF07963">
    <property type="entry name" value="N_methyl"/>
    <property type="match status" value="1"/>
</dbReference>
<dbReference type="SUPFAM" id="SSF54523">
    <property type="entry name" value="Pili subunits"/>
    <property type="match status" value="1"/>
</dbReference>
<dbReference type="GO" id="GO:0015628">
    <property type="term" value="P:protein secretion by the type II secretion system"/>
    <property type="evidence" value="ECO:0007669"/>
    <property type="project" value="InterPro"/>
</dbReference>
<dbReference type="InterPro" id="IPR045584">
    <property type="entry name" value="Pilin-like"/>
</dbReference>
<organism evidence="2 3">
    <name type="scientific">Eikenella corrodens</name>
    <dbReference type="NCBI Taxonomy" id="539"/>
    <lineage>
        <taxon>Bacteria</taxon>
        <taxon>Pseudomonadati</taxon>
        <taxon>Pseudomonadota</taxon>
        <taxon>Betaproteobacteria</taxon>
        <taxon>Neisseriales</taxon>
        <taxon>Neisseriaceae</taxon>
        <taxon>Eikenella</taxon>
    </lineage>
</organism>
<dbReference type="EMBL" id="LXSG01000033">
    <property type="protein sequence ID" value="OAM18686.1"/>
    <property type="molecule type" value="Genomic_DNA"/>
</dbReference>
<evidence type="ECO:0000313" key="2">
    <source>
        <dbReference type="EMBL" id="OAM18686.1"/>
    </source>
</evidence>
<dbReference type="InterPro" id="IPR012902">
    <property type="entry name" value="N_methyl_site"/>
</dbReference>
<dbReference type="NCBIfam" id="TIGR02532">
    <property type="entry name" value="IV_pilin_GFxxxE"/>
    <property type="match status" value="1"/>
</dbReference>
<dbReference type="PRINTS" id="PR00813">
    <property type="entry name" value="BCTERIALGSPG"/>
</dbReference>
<dbReference type="AlphaFoldDB" id="A0A1A9RJG4"/>
<reference evidence="3" key="1">
    <citation type="submission" date="2016-05" db="EMBL/GenBank/DDBJ databases">
        <title>Draft genome of Corynebacterium afermentans subsp. afermentans LCDC 88199T.</title>
        <authorList>
            <person name="Bernier A.-M."/>
            <person name="Bernard K."/>
        </authorList>
    </citation>
    <scope>NUCLEOTIDE SEQUENCE [LARGE SCALE GENOMIC DNA]</scope>
    <source>
        <strain evidence="3">NML04-0072</strain>
    </source>
</reference>
<dbReference type="PROSITE" id="PS00409">
    <property type="entry name" value="PROKAR_NTER_METHYL"/>
    <property type="match status" value="1"/>
</dbReference>
<sequence length="137" mass="15164">MINGVYMEKLDARGFTLIELLVAIVIIAVLASIAYPSYDVFIRKTRMEQAKASIMATARDMERFYTKNRTFKGAPAPASTDFFDIAFAASSPGADNYEIIAKPNNKNPNESKGLYYSSTAGSFSRCDKVGMDNCEQF</sequence>
<name>A0A1A9RJG4_EIKCO</name>